<dbReference type="PANTHER" id="PTHR30204">
    <property type="entry name" value="REDOX-CYCLING DRUG-SENSING TRANSCRIPTIONAL ACTIVATOR SOXR"/>
    <property type="match status" value="1"/>
</dbReference>
<feature type="domain" description="HTH merR-type" evidence="2">
    <location>
        <begin position="13"/>
        <end position="70"/>
    </location>
</feature>
<dbReference type="EMBL" id="JAVBVO010000003">
    <property type="protein sequence ID" value="MDZ5758531.1"/>
    <property type="molecule type" value="Genomic_DNA"/>
</dbReference>
<dbReference type="InterPro" id="IPR000551">
    <property type="entry name" value="MerR-type_HTH_dom"/>
</dbReference>
<sequence length="146" mass="16853">MGKRIKATATEVGISQEALRYYEKKGIIKPERLANGYRSYTPEQITELKYVSVMKYAHFSLTEIATMTSLFSKPPTPECNQTSKKILSEKIEYLEDTIKHYQEIVQLLSSLPSSDDSFSYLQKKPEIDQFIETIFEQIKQTEGIEL</sequence>
<dbReference type="PANTHER" id="PTHR30204:SF97">
    <property type="entry name" value="MERR FAMILY REGULATORY PROTEIN"/>
    <property type="match status" value="1"/>
</dbReference>
<protein>
    <submittedName>
        <fullName evidence="3">MerR family transcriptional regulator</fullName>
    </submittedName>
</protein>
<dbReference type="Gene3D" id="1.10.1660.10">
    <property type="match status" value="1"/>
</dbReference>
<dbReference type="AlphaFoldDB" id="A0AAW9JYF1"/>
<organism evidence="3 4">
    <name type="scientific">Carnobacterium maltaromaticum</name>
    <name type="common">Carnobacterium piscicola</name>
    <dbReference type="NCBI Taxonomy" id="2751"/>
    <lineage>
        <taxon>Bacteria</taxon>
        <taxon>Bacillati</taxon>
        <taxon>Bacillota</taxon>
        <taxon>Bacilli</taxon>
        <taxon>Lactobacillales</taxon>
        <taxon>Carnobacteriaceae</taxon>
        <taxon>Carnobacterium</taxon>
    </lineage>
</organism>
<comment type="caution">
    <text evidence="3">The sequence shown here is derived from an EMBL/GenBank/DDBJ whole genome shotgun (WGS) entry which is preliminary data.</text>
</comment>
<proteinExistence type="predicted"/>
<dbReference type="Proteomes" id="UP001290462">
    <property type="component" value="Unassembled WGS sequence"/>
</dbReference>
<dbReference type="Pfam" id="PF13411">
    <property type="entry name" value="MerR_1"/>
    <property type="match status" value="1"/>
</dbReference>
<evidence type="ECO:0000313" key="3">
    <source>
        <dbReference type="EMBL" id="MDZ5758531.1"/>
    </source>
</evidence>
<keyword evidence="1" id="KW-0238">DNA-binding</keyword>
<gene>
    <name evidence="3" type="ORF">RAK27_07615</name>
</gene>
<name>A0AAW9JYF1_CARML</name>
<dbReference type="SUPFAM" id="SSF46955">
    <property type="entry name" value="Putative DNA-binding domain"/>
    <property type="match status" value="1"/>
</dbReference>
<evidence type="ECO:0000259" key="2">
    <source>
        <dbReference type="PROSITE" id="PS50937"/>
    </source>
</evidence>
<dbReference type="PROSITE" id="PS50937">
    <property type="entry name" value="HTH_MERR_2"/>
    <property type="match status" value="1"/>
</dbReference>
<dbReference type="SMART" id="SM00422">
    <property type="entry name" value="HTH_MERR"/>
    <property type="match status" value="1"/>
</dbReference>
<evidence type="ECO:0000256" key="1">
    <source>
        <dbReference type="ARBA" id="ARBA00023125"/>
    </source>
</evidence>
<accession>A0AAW9JYF1</accession>
<dbReference type="GO" id="GO:0003700">
    <property type="term" value="F:DNA-binding transcription factor activity"/>
    <property type="evidence" value="ECO:0007669"/>
    <property type="project" value="InterPro"/>
</dbReference>
<dbReference type="GO" id="GO:0003677">
    <property type="term" value="F:DNA binding"/>
    <property type="evidence" value="ECO:0007669"/>
    <property type="project" value="UniProtKB-KW"/>
</dbReference>
<evidence type="ECO:0000313" key="4">
    <source>
        <dbReference type="Proteomes" id="UP001290462"/>
    </source>
</evidence>
<dbReference type="CDD" id="cd00592">
    <property type="entry name" value="HTH_MerR-like"/>
    <property type="match status" value="1"/>
</dbReference>
<dbReference type="InterPro" id="IPR009061">
    <property type="entry name" value="DNA-bd_dom_put_sf"/>
</dbReference>
<dbReference type="InterPro" id="IPR047057">
    <property type="entry name" value="MerR_fam"/>
</dbReference>
<reference evidence="3" key="1">
    <citation type="submission" date="2023-08" db="EMBL/GenBank/DDBJ databases">
        <title>Genomic characterization of piscicolin 126 produced by Carnobacterium maltaromaticum CM22 strain isolated from salmon (Salmo salar).</title>
        <authorList>
            <person name="Gonzalez-Gragera E."/>
            <person name="Garcia-Lopez J.D."/>
            <person name="Teso-Perez C."/>
            <person name="Gimenez-Hernandez I."/>
            <person name="Peralta-Sanchez J.M."/>
            <person name="Valdivia E."/>
            <person name="Montalban-Lopez M."/>
            <person name="Martin-Platero A.M."/>
            <person name="Banos A."/>
            <person name="Martinez-Bueno M."/>
        </authorList>
    </citation>
    <scope>NUCLEOTIDE SEQUENCE</scope>
    <source>
        <strain evidence="3">CM22</strain>
    </source>
</reference>
<dbReference type="RefSeq" id="WP_322808801.1">
    <property type="nucleotide sequence ID" value="NZ_JAVBVO010000003.1"/>
</dbReference>